<organism evidence="1 2">
    <name type="scientific">Polytolypa hystricis (strain UAMH7299)</name>
    <dbReference type="NCBI Taxonomy" id="1447883"/>
    <lineage>
        <taxon>Eukaryota</taxon>
        <taxon>Fungi</taxon>
        <taxon>Dikarya</taxon>
        <taxon>Ascomycota</taxon>
        <taxon>Pezizomycotina</taxon>
        <taxon>Eurotiomycetes</taxon>
        <taxon>Eurotiomycetidae</taxon>
        <taxon>Onygenales</taxon>
        <taxon>Onygenales incertae sedis</taxon>
        <taxon>Polytolypa</taxon>
    </lineage>
</organism>
<dbReference type="Proteomes" id="UP000224634">
    <property type="component" value="Unassembled WGS sequence"/>
</dbReference>
<protein>
    <recommendedName>
        <fullName evidence="3">ABM domain-containing protein</fullName>
    </recommendedName>
</protein>
<name>A0A2B7WI27_POLH7</name>
<sequence length="231" mass="25834">MAITQIIHFDAGRFLDTHASGTTVDDAIQKAVTALKGVKTPPQHFVIGTQVQDKGVVQITAEWDAVVPPDSATFETTPEFTSFISTVGNFFGEPQSISHVILNRSAFGKDAPVTTSAVEFVEIYFPTSRVTPEFQKQIDEDFLRFDEILDAKGSVSWGTGWVLEEQDYEDIKGEKAKLFLVARGWESLDNFEQVIKSDGYKEAIPVLLAWNVTWKIWHVERKFLSGFEVVA</sequence>
<evidence type="ECO:0000313" key="1">
    <source>
        <dbReference type="EMBL" id="PGG96140.1"/>
    </source>
</evidence>
<gene>
    <name evidence="1" type="ORF">AJ80_09870</name>
</gene>
<evidence type="ECO:0008006" key="3">
    <source>
        <dbReference type="Google" id="ProtNLM"/>
    </source>
</evidence>
<accession>A0A2B7WI27</accession>
<comment type="caution">
    <text evidence="1">The sequence shown here is derived from an EMBL/GenBank/DDBJ whole genome shotgun (WGS) entry which is preliminary data.</text>
</comment>
<reference evidence="1 2" key="1">
    <citation type="submission" date="2017-10" db="EMBL/GenBank/DDBJ databases">
        <title>Comparative genomics in systemic dimorphic fungi from Ajellomycetaceae.</title>
        <authorList>
            <person name="Munoz J.F."/>
            <person name="Mcewen J.G."/>
            <person name="Clay O.K."/>
            <person name="Cuomo C.A."/>
        </authorList>
    </citation>
    <scope>NUCLEOTIDE SEQUENCE [LARGE SCALE GENOMIC DNA]</scope>
    <source>
        <strain evidence="1 2">UAMH7299</strain>
    </source>
</reference>
<evidence type="ECO:0000313" key="2">
    <source>
        <dbReference type="Proteomes" id="UP000224634"/>
    </source>
</evidence>
<dbReference type="AlphaFoldDB" id="A0A2B7WI27"/>
<proteinExistence type="predicted"/>
<dbReference type="EMBL" id="PDNA01000377">
    <property type="protein sequence ID" value="PGG96140.1"/>
    <property type="molecule type" value="Genomic_DNA"/>
</dbReference>
<keyword evidence="2" id="KW-1185">Reference proteome</keyword>
<dbReference type="OrthoDB" id="3830579at2759"/>